<sequence length="71" mass="8105">MLCVKMDILPIEATKKPRQKGKKFNGSLNVRDDRIVEEGKSFQKMCDMLRKNSNRAEKIATEKGATTYVNT</sequence>
<proteinExistence type="predicted"/>
<dbReference type="EMBL" id="JARK01000496">
    <property type="protein sequence ID" value="EYC36446.1"/>
    <property type="molecule type" value="Genomic_DNA"/>
</dbReference>
<comment type="caution">
    <text evidence="1">The sequence shown here is derived from an EMBL/GenBank/DDBJ whole genome shotgun (WGS) entry which is preliminary data.</text>
</comment>
<gene>
    <name evidence="1" type="primary">Acey_s0896.g2927</name>
    <name evidence="1" type="ORF">Y032_0896g2927</name>
</gene>
<dbReference type="Proteomes" id="UP000024635">
    <property type="component" value="Unassembled WGS sequence"/>
</dbReference>
<organism evidence="1 2">
    <name type="scientific">Ancylostoma ceylanicum</name>
    <dbReference type="NCBI Taxonomy" id="53326"/>
    <lineage>
        <taxon>Eukaryota</taxon>
        <taxon>Metazoa</taxon>
        <taxon>Ecdysozoa</taxon>
        <taxon>Nematoda</taxon>
        <taxon>Chromadorea</taxon>
        <taxon>Rhabditida</taxon>
        <taxon>Rhabditina</taxon>
        <taxon>Rhabditomorpha</taxon>
        <taxon>Strongyloidea</taxon>
        <taxon>Ancylostomatidae</taxon>
        <taxon>Ancylostomatinae</taxon>
        <taxon>Ancylostoma</taxon>
    </lineage>
</organism>
<evidence type="ECO:0000313" key="1">
    <source>
        <dbReference type="EMBL" id="EYC36446.1"/>
    </source>
</evidence>
<keyword evidence="2" id="KW-1185">Reference proteome</keyword>
<name>A0A016WA12_9BILA</name>
<reference evidence="2" key="1">
    <citation type="journal article" date="2015" name="Nat. Genet.">
        <title>The genome and transcriptome of the zoonotic hookworm Ancylostoma ceylanicum identify infection-specific gene families.</title>
        <authorList>
            <person name="Schwarz E.M."/>
            <person name="Hu Y."/>
            <person name="Antoshechkin I."/>
            <person name="Miller M.M."/>
            <person name="Sternberg P.W."/>
            <person name="Aroian R.V."/>
        </authorList>
    </citation>
    <scope>NUCLEOTIDE SEQUENCE</scope>
    <source>
        <strain evidence="2">HY135</strain>
    </source>
</reference>
<protein>
    <submittedName>
        <fullName evidence="1">Uncharacterized protein</fullName>
    </submittedName>
</protein>
<accession>A0A016WA12</accession>
<dbReference type="AlphaFoldDB" id="A0A016WA12"/>
<evidence type="ECO:0000313" key="2">
    <source>
        <dbReference type="Proteomes" id="UP000024635"/>
    </source>
</evidence>